<comment type="caution">
    <text evidence="1">The sequence shown here is derived from an EMBL/GenBank/DDBJ whole genome shotgun (WGS) entry which is preliminary data.</text>
</comment>
<evidence type="ECO:0000313" key="1">
    <source>
        <dbReference type="EMBL" id="TMQ91736.1"/>
    </source>
</evidence>
<dbReference type="EMBL" id="VCKW01000191">
    <property type="protein sequence ID" value="TMQ91736.1"/>
    <property type="molecule type" value="Genomic_DNA"/>
</dbReference>
<protein>
    <submittedName>
        <fullName evidence="1">Uncharacterized protein</fullName>
    </submittedName>
</protein>
<accession>A0A5C4J765</accession>
<dbReference type="Proteomes" id="UP000309174">
    <property type="component" value="Unassembled WGS sequence"/>
</dbReference>
<evidence type="ECO:0000313" key="2">
    <source>
        <dbReference type="Proteomes" id="UP000309174"/>
    </source>
</evidence>
<reference evidence="1 2" key="1">
    <citation type="submission" date="2019-05" db="EMBL/GenBank/DDBJ databases">
        <title>Draft genome sequence of Actinomadura sp. 14C53.</title>
        <authorList>
            <person name="Saricaoglu S."/>
            <person name="Isik K."/>
        </authorList>
    </citation>
    <scope>NUCLEOTIDE SEQUENCE [LARGE SCALE GENOMIC DNA]</scope>
    <source>
        <strain evidence="1 2">14C53</strain>
    </source>
</reference>
<gene>
    <name evidence="1" type="ORF">ETD83_29480</name>
</gene>
<dbReference type="RefSeq" id="WP_138648477.1">
    <property type="nucleotide sequence ID" value="NZ_VCKW01000191.1"/>
</dbReference>
<proteinExistence type="predicted"/>
<keyword evidence="2" id="KW-1185">Reference proteome</keyword>
<dbReference type="AlphaFoldDB" id="A0A5C4J765"/>
<sequence>MTIYSDPNSPPSVLRRLRAMAHASITSFDELHQVTRQQATLLGTLLAGPVQHIPDRVSALIPSVRISYAEAIPLAGVTFWARPHWHIHVRASDPPHRRIATVLHELKRIIDHPVRRRLATISSEQWEALAVDFSEAVLANVPKTILVQQKGEIS</sequence>
<name>A0A5C4J765_9ACTN</name>
<organism evidence="1 2">
    <name type="scientific">Actinomadura soli</name>
    <dbReference type="NCBI Taxonomy" id="2508997"/>
    <lineage>
        <taxon>Bacteria</taxon>
        <taxon>Bacillati</taxon>
        <taxon>Actinomycetota</taxon>
        <taxon>Actinomycetes</taxon>
        <taxon>Streptosporangiales</taxon>
        <taxon>Thermomonosporaceae</taxon>
        <taxon>Actinomadura</taxon>
    </lineage>
</organism>
<dbReference type="OrthoDB" id="9794834at2"/>